<evidence type="ECO:0000313" key="1">
    <source>
        <dbReference type="EMBL" id="MBW8683602.1"/>
    </source>
</evidence>
<protein>
    <submittedName>
        <fullName evidence="1">Uncharacterized protein</fullName>
    </submittedName>
</protein>
<gene>
    <name evidence="1" type="ORF">K1Y79_04590</name>
</gene>
<dbReference type="RefSeq" id="WP_220248817.1">
    <property type="nucleotide sequence ID" value="NZ_JAICCF010000001.1"/>
</dbReference>
<evidence type="ECO:0000313" key="2">
    <source>
        <dbReference type="Proteomes" id="UP000812961"/>
    </source>
</evidence>
<reference evidence="1 2" key="1">
    <citation type="submission" date="2021-08" db="EMBL/GenBank/DDBJ databases">
        <title>The genome sequence of Chitinophaga sp. B61.</title>
        <authorList>
            <person name="Zhang X."/>
        </authorList>
    </citation>
    <scope>NUCLEOTIDE SEQUENCE [LARGE SCALE GENOMIC DNA]</scope>
    <source>
        <strain evidence="1 2">B61</strain>
    </source>
</reference>
<dbReference type="EMBL" id="JAICCF010000001">
    <property type="protein sequence ID" value="MBW8683602.1"/>
    <property type="molecule type" value="Genomic_DNA"/>
</dbReference>
<keyword evidence="2" id="KW-1185">Reference proteome</keyword>
<accession>A0ABS7G7H0</accession>
<dbReference type="Proteomes" id="UP000812961">
    <property type="component" value="Unassembled WGS sequence"/>
</dbReference>
<sequence>MIETLGIEMKAGRSSNSSKRAGSAEIIFNEAAIKSMGLTDPVGKVVKMLGKDRKIAGIFIYGGNSQLSGREDCAG</sequence>
<organism evidence="1 2">
    <name type="scientific">Chitinophaga rhizophila</name>
    <dbReference type="NCBI Taxonomy" id="2866212"/>
    <lineage>
        <taxon>Bacteria</taxon>
        <taxon>Pseudomonadati</taxon>
        <taxon>Bacteroidota</taxon>
        <taxon>Chitinophagia</taxon>
        <taxon>Chitinophagales</taxon>
        <taxon>Chitinophagaceae</taxon>
        <taxon>Chitinophaga</taxon>
    </lineage>
</organism>
<comment type="caution">
    <text evidence="1">The sequence shown here is derived from an EMBL/GenBank/DDBJ whole genome shotgun (WGS) entry which is preliminary data.</text>
</comment>
<proteinExistence type="predicted"/>
<name>A0ABS7G7H0_9BACT</name>